<dbReference type="SUPFAM" id="SSF48264">
    <property type="entry name" value="Cytochrome P450"/>
    <property type="match status" value="1"/>
</dbReference>
<keyword evidence="6 7" id="KW-0408">Iron</keyword>
<dbReference type="Gene3D" id="1.10.630.10">
    <property type="entry name" value="Cytochrome P450"/>
    <property type="match status" value="1"/>
</dbReference>
<dbReference type="InterPro" id="IPR017972">
    <property type="entry name" value="Cyt_P450_CS"/>
</dbReference>
<comment type="caution">
    <text evidence="9">The sequence shown here is derived from an EMBL/GenBank/DDBJ whole genome shotgun (WGS) entry which is preliminary data.</text>
</comment>
<comment type="subcellular location">
    <subcellularLocation>
        <location evidence="1">Membrane</location>
        <topology evidence="1">Single-pass membrane protein</topology>
    </subcellularLocation>
</comment>
<dbReference type="GO" id="GO:0016125">
    <property type="term" value="P:sterol metabolic process"/>
    <property type="evidence" value="ECO:0007669"/>
    <property type="project" value="TreeGrafter"/>
</dbReference>
<dbReference type="PRINTS" id="PR00463">
    <property type="entry name" value="EP450I"/>
</dbReference>
<evidence type="ECO:0008006" key="11">
    <source>
        <dbReference type="Google" id="ProtNLM"/>
    </source>
</evidence>
<dbReference type="PRINTS" id="PR00385">
    <property type="entry name" value="P450"/>
</dbReference>
<keyword evidence="10" id="KW-1185">Reference proteome</keyword>
<dbReference type="GO" id="GO:0020037">
    <property type="term" value="F:heme binding"/>
    <property type="evidence" value="ECO:0007669"/>
    <property type="project" value="InterPro"/>
</dbReference>
<dbReference type="GO" id="GO:0016020">
    <property type="term" value="C:membrane"/>
    <property type="evidence" value="ECO:0007669"/>
    <property type="project" value="UniProtKB-SubCell"/>
</dbReference>
<evidence type="ECO:0000313" key="9">
    <source>
        <dbReference type="EMBL" id="CAK7339073.1"/>
    </source>
</evidence>
<dbReference type="GO" id="GO:0005506">
    <property type="term" value="F:iron ion binding"/>
    <property type="evidence" value="ECO:0007669"/>
    <property type="project" value="InterPro"/>
</dbReference>
<gene>
    <name evidence="9" type="ORF">DCAF_LOCUS14121</name>
</gene>
<sequence length="378" mass="43425">MAVFVGPVANKFLFTNVNNLLNVWWPPSVKKLMRFSLPQVVGDEAMRMRQILMTSADRDARKNYVDRMDLVAQNHIRTHWEGKQELSCRIFASIDEPVHISRLAYHFDIFLKRVIHFPTNLPGTTCYRAPKAANAIKEEIRLIARQRRAALDKKMESHKKIFYSSGKFLSESEIVDNLLLLLLASHDTTTALITCVMMYLGELPEYFLQTTIDCLWLTEQSDITKSKEPGELLKLEDTQKMRYSWSVVSKVLRLIPPIIGAFREAVVDFTYAGYIIPKGWKLYWSPDTTIKDPAYFPNAEDFDPSRYGGAGPVPYTYVPFGGGPRMCLGYEYLKPVILVFLHNIAKRFKWDSLIPDEKVTYNPLPSPSQGLPIRLQLH</sequence>
<evidence type="ECO:0000256" key="4">
    <source>
        <dbReference type="ARBA" id="ARBA00022723"/>
    </source>
</evidence>
<organism evidence="9 10">
    <name type="scientific">Dovyalis caffra</name>
    <dbReference type="NCBI Taxonomy" id="77055"/>
    <lineage>
        <taxon>Eukaryota</taxon>
        <taxon>Viridiplantae</taxon>
        <taxon>Streptophyta</taxon>
        <taxon>Embryophyta</taxon>
        <taxon>Tracheophyta</taxon>
        <taxon>Spermatophyta</taxon>
        <taxon>Magnoliopsida</taxon>
        <taxon>eudicotyledons</taxon>
        <taxon>Gunneridae</taxon>
        <taxon>Pentapetalae</taxon>
        <taxon>rosids</taxon>
        <taxon>fabids</taxon>
        <taxon>Malpighiales</taxon>
        <taxon>Salicaceae</taxon>
        <taxon>Flacourtieae</taxon>
        <taxon>Dovyalis</taxon>
    </lineage>
</organism>
<evidence type="ECO:0000256" key="6">
    <source>
        <dbReference type="ARBA" id="ARBA00023004"/>
    </source>
</evidence>
<keyword evidence="4 7" id="KW-0479">Metal-binding</keyword>
<dbReference type="Pfam" id="PF00067">
    <property type="entry name" value="p450"/>
    <property type="match status" value="1"/>
</dbReference>
<keyword evidence="8" id="KW-0560">Oxidoreductase</keyword>
<keyword evidence="8" id="KW-0503">Monooxygenase</keyword>
<reference evidence="9 10" key="1">
    <citation type="submission" date="2024-01" db="EMBL/GenBank/DDBJ databases">
        <authorList>
            <person name="Waweru B."/>
        </authorList>
    </citation>
    <scope>NUCLEOTIDE SEQUENCE [LARGE SCALE GENOMIC DNA]</scope>
</reference>
<keyword evidence="3" id="KW-0812">Transmembrane</keyword>
<dbReference type="GO" id="GO:0016705">
    <property type="term" value="F:oxidoreductase activity, acting on paired donors, with incorporation or reduction of molecular oxygen"/>
    <property type="evidence" value="ECO:0007669"/>
    <property type="project" value="InterPro"/>
</dbReference>
<dbReference type="InterPro" id="IPR002401">
    <property type="entry name" value="Cyt_P450_E_grp-I"/>
</dbReference>
<evidence type="ECO:0000256" key="7">
    <source>
        <dbReference type="PIRSR" id="PIRSR602401-1"/>
    </source>
</evidence>
<dbReference type="PANTHER" id="PTHR24286">
    <property type="entry name" value="CYTOCHROME P450 26"/>
    <property type="match status" value="1"/>
</dbReference>
<name>A0AAV1RUD9_9ROSI</name>
<dbReference type="PANTHER" id="PTHR24286:SF209">
    <property type="entry name" value="BETA-AMYRIN 28-OXIDASE-LIKE"/>
    <property type="match status" value="1"/>
</dbReference>
<accession>A0AAV1RUD9</accession>
<dbReference type="PROSITE" id="PS00086">
    <property type="entry name" value="CYTOCHROME_P450"/>
    <property type="match status" value="1"/>
</dbReference>
<keyword evidence="5" id="KW-0472">Membrane</keyword>
<dbReference type="EMBL" id="CAWUPB010001157">
    <property type="protein sequence ID" value="CAK7339073.1"/>
    <property type="molecule type" value="Genomic_DNA"/>
</dbReference>
<proteinExistence type="inferred from homology"/>
<dbReference type="Proteomes" id="UP001314170">
    <property type="component" value="Unassembled WGS sequence"/>
</dbReference>
<dbReference type="GO" id="GO:0004497">
    <property type="term" value="F:monooxygenase activity"/>
    <property type="evidence" value="ECO:0007669"/>
    <property type="project" value="UniProtKB-KW"/>
</dbReference>
<keyword evidence="5" id="KW-1133">Transmembrane helix</keyword>
<comment type="cofactor">
    <cofactor evidence="7">
        <name>heme</name>
        <dbReference type="ChEBI" id="CHEBI:30413"/>
    </cofactor>
</comment>
<evidence type="ECO:0000256" key="5">
    <source>
        <dbReference type="ARBA" id="ARBA00022989"/>
    </source>
</evidence>
<feature type="binding site" description="axial binding residue" evidence="7">
    <location>
        <position position="327"/>
    </location>
    <ligand>
        <name>heme</name>
        <dbReference type="ChEBI" id="CHEBI:30413"/>
    </ligand>
    <ligandPart>
        <name>Fe</name>
        <dbReference type="ChEBI" id="CHEBI:18248"/>
    </ligandPart>
</feature>
<evidence type="ECO:0000256" key="3">
    <source>
        <dbReference type="ARBA" id="ARBA00022692"/>
    </source>
</evidence>
<evidence type="ECO:0000256" key="1">
    <source>
        <dbReference type="ARBA" id="ARBA00004167"/>
    </source>
</evidence>
<keyword evidence="7 8" id="KW-0349">Heme</keyword>
<comment type="similarity">
    <text evidence="2 8">Belongs to the cytochrome P450 family.</text>
</comment>
<evidence type="ECO:0000256" key="2">
    <source>
        <dbReference type="ARBA" id="ARBA00010617"/>
    </source>
</evidence>
<dbReference type="AlphaFoldDB" id="A0AAV1RUD9"/>
<dbReference type="InterPro" id="IPR001128">
    <property type="entry name" value="Cyt_P450"/>
</dbReference>
<evidence type="ECO:0000256" key="8">
    <source>
        <dbReference type="RuleBase" id="RU000461"/>
    </source>
</evidence>
<protein>
    <recommendedName>
        <fullName evidence="11">Cytochrome P450</fullName>
    </recommendedName>
</protein>
<evidence type="ECO:0000313" key="10">
    <source>
        <dbReference type="Proteomes" id="UP001314170"/>
    </source>
</evidence>
<dbReference type="InterPro" id="IPR036396">
    <property type="entry name" value="Cyt_P450_sf"/>
</dbReference>